<gene>
    <name evidence="3" type="primary">rpiA</name>
    <name evidence="3" type="ORF">ENO26_09450</name>
</gene>
<dbReference type="EC" id="5.3.1.6" evidence="2"/>
<dbReference type="GO" id="GO:0006014">
    <property type="term" value="P:D-ribose metabolic process"/>
    <property type="evidence" value="ECO:0007669"/>
    <property type="project" value="TreeGrafter"/>
</dbReference>
<reference evidence="3" key="1">
    <citation type="journal article" date="2020" name="mSystems">
        <title>Genome- and Community-Level Interaction Insights into Carbon Utilization and Element Cycling Functions of Hydrothermarchaeota in Hydrothermal Sediment.</title>
        <authorList>
            <person name="Zhou Z."/>
            <person name="Liu Y."/>
            <person name="Xu W."/>
            <person name="Pan J."/>
            <person name="Luo Z.H."/>
            <person name="Li M."/>
        </authorList>
    </citation>
    <scope>NUCLEOTIDE SEQUENCE [LARGE SCALE GENOMIC DNA]</scope>
    <source>
        <strain evidence="3">SpSt-125</strain>
    </source>
</reference>
<organism evidence="3">
    <name type="scientific">Ignisphaera aggregans</name>
    <dbReference type="NCBI Taxonomy" id="334771"/>
    <lineage>
        <taxon>Archaea</taxon>
        <taxon>Thermoproteota</taxon>
        <taxon>Thermoprotei</taxon>
        <taxon>Desulfurococcales</taxon>
        <taxon>Desulfurococcaceae</taxon>
        <taxon>Ignisphaera</taxon>
    </lineage>
</organism>
<proteinExistence type="predicted"/>
<dbReference type="SUPFAM" id="SSF100950">
    <property type="entry name" value="NagB/RpiA/CoA transferase-like"/>
    <property type="match status" value="1"/>
</dbReference>
<evidence type="ECO:0000256" key="1">
    <source>
        <dbReference type="ARBA" id="ARBA00023235"/>
    </source>
</evidence>
<name>A0A7J2U4P5_9CREN</name>
<dbReference type="CDD" id="cd01398">
    <property type="entry name" value="RPI_A"/>
    <property type="match status" value="1"/>
</dbReference>
<evidence type="ECO:0000256" key="2">
    <source>
        <dbReference type="NCBIfam" id="TIGR00021"/>
    </source>
</evidence>
<dbReference type="GO" id="GO:0005829">
    <property type="term" value="C:cytosol"/>
    <property type="evidence" value="ECO:0007669"/>
    <property type="project" value="TreeGrafter"/>
</dbReference>
<keyword evidence="1 3" id="KW-0413">Isomerase</keyword>
<dbReference type="PANTHER" id="PTHR11934">
    <property type="entry name" value="RIBOSE-5-PHOSPHATE ISOMERASE"/>
    <property type="match status" value="1"/>
</dbReference>
<dbReference type="Pfam" id="PF06026">
    <property type="entry name" value="Rib_5-P_isom_A"/>
    <property type="match status" value="1"/>
</dbReference>
<dbReference type="AlphaFoldDB" id="A0A7J2U4P5"/>
<sequence length="243" mass="27124">MASEVIVARKRACEEALKRVLELKPRIMGIGTGSTVELFVEVLSKRRENLRETAYVCSSLHTCHILSEKGFTVLHLGSTTSIDVYVDGADEVDSELNMIKGGGAAATLEKILAYGSKYRIYVIDYTKLVKKLGEKHAIPVEVLPEALGIVLTRLRMLGLNISIRTLTSGKYGFVMSDTRGVIIDVKPPNWWSPRDLEKVIRSIPGVVETGLFIDLADEVFVGYPDRVEVLRKPRKNNFRAEEF</sequence>
<dbReference type="Gene3D" id="3.40.50.1360">
    <property type="match status" value="1"/>
</dbReference>
<dbReference type="Gene3D" id="3.30.70.260">
    <property type="match status" value="1"/>
</dbReference>
<dbReference type="SUPFAM" id="SSF75445">
    <property type="entry name" value="D-ribose-5-phosphate isomerase (RpiA), lid domain"/>
    <property type="match status" value="1"/>
</dbReference>
<dbReference type="InterPro" id="IPR037171">
    <property type="entry name" value="NagB/RpiA_transferase-like"/>
</dbReference>
<dbReference type="NCBIfam" id="TIGR00021">
    <property type="entry name" value="rpiA"/>
    <property type="match status" value="1"/>
</dbReference>
<protein>
    <recommendedName>
        <fullName evidence="2">Ribose 5-phosphate isomerase A</fullName>
        <ecNumber evidence="2">5.3.1.6</ecNumber>
    </recommendedName>
</protein>
<dbReference type="EMBL" id="DSEU01000066">
    <property type="protein sequence ID" value="HEM67768.1"/>
    <property type="molecule type" value="Genomic_DNA"/>
</dbReference>
<dbReference type="GO" id="GO:0009052">
    <property type="term" value="P:pentose-phosphate shunt, non-oxidative branch"/>
    <property type="evidence" value="ECO:0007669"/>
    <property type="project" value="InterPro"/>
</dbReference>
<accession>A0A7J2U4P5</accession>
<comment type="caution">
    <text evidence="3">The sequence shown here is derived from an EMBL/GenBank/DDBJ whole genome shotgun (WGS) entry which is preliminary data.</text>
</comment>
<dbReference type="GO" id="GO:0004751">
    <property type="term" value="F:ribose-5-phosphate isomerase activity"/>
    <property type="evidence" value="ECO:0007669"/>
    <property type="project" value="UniProtKB-UniRule"/>
</dbReference>
<dbReference type="NCBIfam" id="NF001924">
    <property type="entry name" value="PRK00702.1"/>
    <property type="match status" value="1"/>
</dbReference>
<evidence type="ECO:0000313" key="3">
    <source>
        <dbReference type="EMBL" id="HEM67768.1"/>
    </source>
</evidence>
<dbReference type="InterPro" id="IPR004788">
    <property type="entry name" value="Ribose5P_isomerase_type_A"/>
</dbReference>
<dbReference type="PANTHER" id="PTHR11934:SF0">
    <property type="entry name" value="RIBOSE-5-PHOSPHATE ISOMERASE"/>
    <property type="match status" value="1"/>
</dbReference>